<name>A0A7J9FE95_9ROSI</name>
<protein>
    <submittedName>
        <fullName evidence="1">Uncharacterized protein</fullName>
    </submittedName>
</protein>
<dbReference type="AlphaFoldDB" id="A0A7J9FE95"/>
<accession>A0A7J9FE95</accession>
<comment type="caution">
    <text evidence="1">The sequence shown here is derived from an EMBL/GenBank/DDBJ whole genome shotgun (WGS) entry which is preliminary data.</text>
</comment>
<evidence type="ECO:0000313" key="2">
    <source>
        <dbReference type="Proteomes" id="UP000593568"/>
    </source>
</evidence>
<organism evidence="1 2">
    <name type="scientific">Gossypium trilobum</name>
    <dbReference type="NCBI Taxonomy" id="34281"/>
    <lineage>
        <taxon>Eukaryota</taxon>
        <taxon>Viridiplantae</taxon>
        <taxon>Streptophyta</taxon>
        <taxon>Embryophyta</taxon>
        <taxon>Tracheophyta</taxon>
        <taxon>Spermatophyta</taxon>
        <taxon>Magnoliopsida</taxon>
        <taxon>eudicotyledons</taxon>
        <taxon>Gunneridae</taxon>
        <taxon>Pentapetalae</taxon>
        <taxon>rosids</taxon>
        <taxon>malvids</taxon>
        <taxon>Malvales</taxon>
        <taxon>Malvaceae</taxon>
        <taxon>Malvoideae</taxon>
        <taxon>Gossypium</taxon>
    </lineage>
</organism>
<sequence length="72" mass="8521">METRFLDKVKDNMYWNPIYSSFTFRKVDLVPTVEEYITLLCCPKIQADKAYFRAANIPTFLKWLMSITGMSE</sequence>
<evidence type="ECO:0000313" key="1">
    <source>
        <dbReference type="EMBL" id="MBA0783294.1"/>
    </source>
</evidence>
<keyword evidence="2" id="KW-1185">Reference proteome</keyword>
<gene>
    <name evidence="1" type="ORF">Gotri_001030</name>
</gene>
<dbReference type="Proteomes" id="UP000593568">
    <property type="component" value="Unassembled WGS sequence"/>
</dbReference>
<reference evidence="1 2" key="1">
    <citation type="journal article" date="2019" name="Genome Biol. Evol.">
        <title>Insights into the evolution of the New World diploid cottons (Gossypium, subgenus Houzingenia) based on genome sequencing.</title>
        <authorList>
            <person name="Grover C.E."/>
            <person name="Arick M.A. 2nd"/>
            <person name="Thrash A."/>
            <person name="Conover J.L."/>
            <person name="Sanders W.S."/>
            <person name="Peterson D.G."/>
            <person name="Frelichowski J.E."/>
            <person name="Scheffler J.A."/>
            <person name="Scheffler B.E."/>
            <person name="Wendel J.F."/>
        </authorList>
    </citation>
    <scope>NUCLEOTIDE SEQUENCE [LARGE SCALE GENOMIC DNA]</scope>
    <source>
        <strain evidence="1">8</strain>
        <tissue evidence="1">Leaf</tissue>
    </source>
</reference>
<proteinExistence type="predicted"/>
<dbReference type="EMBL" id="JABEZW010000013">
    <property type="protein sequence ID" value="MBA0783294.1"/>
    <property type="molecule type" value="Genomic_DNA"/>
</dbReference>